<evidence type="ECO:0000256" key="5">
    <source>
        <dbReference type="ARBA" id="ARBA00023012"/>
    </source>
</evidence>
<dbReference type="Gene3D" id="1.10.10.60">
    <property type="entry name" value="Homeodomain-like"/>
    <property type="match status" value="1"/>
</dbReference>
<dbReference type="PIRSF" id="PIRSF036392">
    <property type="entry name" value="RR_ARR_type-B"/>
    <property type="match status" value="1"/>
</dbReference>
<evidence type="ECO:0000256" key="11">
    <source>
        <dbReference type="PROSITE-ProRule" id="PRU00169"/>
    </source>
</evidence>
<dbReference type="InterPro" id="IPR017053">
    <property type="entry name" value="Response_reg_B-typ_pln"/>
</dbReference>
<dbReference type="InterPro" id="IPR011006">
    <property type="entry name" value="CheY-like_superfamily"/>
</dbReference>
<dbReference type="Pfam" id="PF00072">
    <property type="entry name" value="Response_reg"/>
    <property type="match status" value="1"/>
</dbReference>
<dbReference type="AlphaFoldDB" id="A0A164ZMD0"/>
<dbReference type="InterPro" id="IPR009057">
    <property type="entry name" value="Homeodomain-like_sf"/>
</dbReference>
<keyword evidence="10" id="KW-0539">Nucleus</keyword>
<keyword evidence="3 11" id="KW-0597">Phosphoprotein</keyword>
<evidence type="ECO:0000256" key="12">
    <source>
        <dbReference type="SAM" id="MobiDB-lite"/>
    </source>
</evidence>
<dbReference type="PANTHER" id="PTHR43874:SF205">
    <property type="entry name" value="TWO-COMPONENT RESPONSE REGULATOR ORR23"/>
    <property type="match status" value="1"/>
</dbReference>
<dbReference type="OMA" id="DKACHET"/>
<evidence type="ECO:0000256" key="6">
    <source>
        <dbReference type="ARBA" id="ARBA00023015"/>
    </source>
</evidence>
<evidence type="ECO:0000256" key="7">
    <source>
        <dbReference type="ARBA" id="ARBA00023125"/>
    </source>
</evidence>
<sequence length="722" mass="78986">MTVEETRASSGNDFDDFPKGMRVLAVDDDPTCLKLLEGLLRKCQYHVTLANQARIALNMLRENRNRFDLIISDVHMPDMDGFKLLELVGLEMDLPVIMLSANSDPKLVMKGITHGACDYLVKPVRVEELRNIWQHVVRKKVDPKSRDKSNSSYDRDQQGSEGGQGPAVTGNVDQDGKSSRKRKDDEEEDEENDQDDVDPSAQKKPRVVWSIELHRKFVAAVNQLGLEKAVPKRILDLMNVDGLTRENVASHLQKYRLYLKRISTAASQQANMVAALGGKDASYLRMGSLDGYGDYRTLTGSGRLPGTGLSSYAPSGMLGRLNSPAGVSLRGLASPTIIQPNLAQSLSNPAFGKFQTIGSQAHQNPNFFQGIPSSLELDQFQQTKSTTQVGDFSAIDSHRSFSAATNSFADTRAAVNSSNLLGTGPSNPLLLQGNTQQIQNGLGFVNQSSVNVPSLTSDSFNVGTSGSSNIMDDGRGQEWPFQVSKFSSNPLPLNEPFNTAQMPPNSMIYNSSSSSIHIQNSPMQFPSNSTISAPIEDSRGEHQGGLVGNFVQNVNQLPNQRFRQHKQDYTNNSNNAFSALSTLSNSNGGTTPFSQTVDQDNGGYNRRVNGSVSSIMQHGETEKSPMNMKMRSTDGYILDQTKSHGGLVPNNYDSLDDIMNAVMKRHSSSHLCPTLLCVLQQSFTPLKTNAKNFLPCETQEQDGAMLMEGEFGLDAYTFGSCI</sequence>
<dbReference type="PANTHER" id="PTHR43874">
    <property type="entry name" value="TWO-COMPONENT RESPONSE REGULATOR"/>
    <property type="match status" value="1"/>
</dbReference>
<evidence type="ECO:0000256" key="8">
    <source>
        <dbReference type="ARBA" id="ARBA00023159"/>
    </source>
</evidence>
<dbReference type="SUPFAM" id="SSF52172">
    <property type="entry name" value="CheY-like"/>
    <property type="match status" value="1"/>
</dbReference>
<evidence type="ECO:0000256" key="9">
    <source>
        <dbReference type="ARBA" id="ARBA00023163"/>
    </source>
</evidence>
<feature type="modified residue" description="4-aspartylphosphate" evidence="11">
    <location>
        <position position="73"/>
    </location>
</feature>
<keyword evidence="9" id="KW-0804">Transcription</keyword>
<dbReference type="InterPro" id="IPR001789">
    <property type="entry name" value="Sig_transdc_resp-reg_receiver"/>
</dbReference>
<gene>
    <name evidence="15" type="ORF">DCAR_019368</name>
</gene>
<reference evidence="15" key="1">
    <citation type="journal article" date="2016" name="Nat. Genet.">
        <title>A high-quality carrot genome assembly provides new insights into carotenoid accumulation and asterid genome evolution.</title>
        <authorList>
            <person name="Iorizzo M."/>
            <person name="Ellison S."/>
            <person name="Senalik D."/>
            <person name="Zeng P."/>
            <person name="Satapoomin P."/>
            <person name="Huang J."/>
            <person name="Bowman M."/>
            <person name="Iovene M."/>
            <person name="Sanseverino W."/>
            <person name="Cavagnaro P."/>
            <person name="Yildiz M."/>
            <person name="Macko-Podgorni A."/>
            <person name="Moranska E."/>
            <person name="Grzebelus E."/>
            <person name="Grzebelus D."/>
            <person name="Ashrafi H."/>
            <person name="Zheng Z."/>
            <person name="Cheng S."/>
            <person name="Spooner D."/>
            <person name="Van Deynze A."/>
            <person name="Simon P."/>
        </authorList>
    </citation>
    <scope>NUCLEOTIDE SEQUENCE [LARGE SCALE GENOMIC DNA]</scope>
    <source>
        <tissue evidence="15">Leaf</tissue>
    </source>
</reference>
<dbReference type="Gene3D" id="3.40.50.2300">
    <property type="match status" value="1"/>
</dbReference>
<dbReference type="Pfam" id="PF00249">
    <property type="entry name" value="Myb_DNA-binding"/>
    <property type="match status" value="1"/>
</dbReference>
<evidence type="ECO:0000259" key="14">
    <source>
        <dbReference type="PROSITE" id="PS51294"/>
    </source>
</evidence>
<comment type="subcellular location">
    <subcellularLocation>
        <location evidence="1">Nucleus</location>
    </subcellularLocation>
</comment>
<dbReference type="GO" id="GO:0003677">
    <property type="term" value="F:DNA binding"/>
    <property type="evidence" value="ECO:0007669"/>
    <property type="project" value="UniProtKB-KW"/>
</dbReference>
<dbReference type="GO" id="GO:0003700">
    <property type="term" value="F:DNA-binding transcription factor activity"/>
    <property type="evidence" value="ECO:0007669"/>
    <property type="project" value="InterPro"/>
</dbReference>
<keyword evidence="4" id="KW-0932">Cytokinin signaling pathway</keyword>
<name>A0A164ZMD0_DAUCS</name>
<keyword evidence="6" id="KW-0805">Transcription regulation</keyword>
<feature type="domain" description="HTH myb-type" evidence="14">
    <location>
        <begin position="201"/>
        <end position="260"/>
    </location>
</feature>
<keyword evidence="5" id="KW-0902">Two-component regulatory system</keyword>
<dbReference type="InterPro" id="IPR017930">
    <property type="entry name" value="Myb_dom"/>
</dbReference>
<feature type="compositionally biased region" description="Basic and acidic residues" evidence="12">
    <location>
        <begin position="140"/>
        <end position="158"/>
    </location>
</feature>
<dbReference type="PROSITE" id="PS50110">
    <property type="entry name" value="RESPONSE_REGULATORY"/>
    <property type="match status" value="1"/>
</dbReference>
<organism evidence="15">
    <name type="scientific">Daucus carota subsp. sativus</name>
    <name type="common">Carrot</name>
    <dbReference type="NCBI Taxonomy" id="79200"/>
    <lineage>
        <taxon>Eukaryota</taxon>
        <taxon>Viridiplantae</taxon>
        <taxon>Streptophyta</taxon>
        <taxon>Embryophyta</taxon>
        <taxon>Tracheophyta</taxon>
        <taxon>Spermatophyta</taxon>
        <taxon>Magnoliopsida</taxon>
        <taxon>eudicotyledons</taxon>
        <taxon>Gunneridae</taxon>
        <taxon>Pentapetalae</taxon>
        <taxon>asterids</taxon>
        <taxon>campanulids</taxon>
        <taxon>Apiales</taxon>
        <taxon>Apiaceae</taxon>
        <taxon>Apioideae</taxon>
        <taxon>Scandiceae</taxon>
        <taxon>Daucinae</taxon>
        <taxon>Daucus</taxon>
        <taxon>Daucus sect. Daucus</taxon>
    </lineage>
</organism>
<evidence type="ECO:0000256" key="4">
    <source>
        <dbReference type="ARBA" id="ARBA00022864"/>
    </source>
</evidence>
<dbReference type="GO" id="GO:0009736">
    <property type="term" value="P:cytokinin-activated signaling pathway"/>
    <property type="evidence" value="ECO:0007669"/>
    <property type="project" value="UniProtKB-KW"/>
</dbReference>
<protein>
    <recommendedName>
        <fullName evidence="16">Two-component response regulator</fullName>
    </recommendedName>
</protein>
<dbReference type="PROSITE" id="PS51294">
    <property type="entry name" value="HTH_MYB"/>
    <property type="match status" value="1"/>
</dbReference>
<dbReference type="SMART" id="SM00448">
    <property type="entry name" value="REC"/>
    <property type="match status" value="1"/>
</dbReference>
<dbReference type="InterPro" id="IPR001005">
    <property type="entry name" value="SANT/Myb"/>
</dbReference>
<comment type="caution">
    <text evidence="15">The sequence shown here is derived from an EMBL/GenBank/DDBJ whole genome shotgun (WGS) entry which is preliminary data.</text>
</comment>
<evidence type="ECO:0008006" key="16">
    <source>
        <dbReference type="Google" id="ProtNLM"/>
    </source>
</evidence>
<dbReference type="Gramene" id="KZM96126">
    <property type="protein sequence ID" value="KZM96126"/>
    <property type="gene ID" value="DCAR_019368"/>
</dbReference>
<feature type="compositionally biased region" description="Acidic residues" evidence="12">
    <location>
        <begin position="185"/>
        <end position="198"/>
    </location>
</feature>
<evidence type="ECO:0000313" key="15">
    <source>
        <dbReference type="EMBL" id="KZM96126.1"/>
    </source>
</evidence>
<dbReference type="InterPro" id="IPR045279">
    <property type="entry name" value="ARR-like"/>
</dbReference>
<evidence type="ECO:0000256" key="3">
    <source>
        <dbReference type="ARBA" id="ARBA00022553"/>
    </source>
</evidence>
<dbReference type="NCBIfam" id="TIGR01557">
    <property type="entry name" value="myb_SHAQKYF"/>
    <property type="match status" value="1"/>
</dbReference>
<dbReference type="InterPro" id="IPR006447">
    <property type="entry name" value="Myb_dom_plants"/>
</dbReference>
<dbReference type="SUPFAM" id="SSF46689">
    <property type="entry name" value="Homeodomain-like"/>
    <property type="match status" value="1"/>
</dbReference>
<feature type="compositionally biased region" description="Basic and acidic residues" evidence="12">
    <location>
        <begin position="174"/>
        <end position="184"/>
    </location>
</feature>
<dbReference type="GO" id="GO:0005634">
    <property type="term" value="C:nucleus"/>
    <property type="evidence" value="ECO:0007669"/>
    <property type="project" value="UniProtKB-SubCell"/>
</dbReference>
<dbReference type="CDD" id="cd17584">
    <property type="entry name" value="REC_typeB_ARR-like"/>
    <property type="match status" value="1"/>
</dbReference>
<comment type="similarity">
    <text evidence="2">Belongs to the ARR family. Type-B subfamily.</text>
</comment>
<dbReference type="FunFam" id="1.10.10.60:FF:000007">
    <property type="entry name" value="Two-component response regulator"/>
    <property type="match status" value="1"/>
</dbReference>
<feature type="domain" description="Response regulatory" evidence="13">
    <location>
        <begin position="22"/>
        <end position="137"/>
    </location>
</feature>
<feature type="region of interest" description="Disordered" evidence="12">
    <location>
        <begin position="140"/>
        <end position="203"/>
    </location>
</feature>
<evidence type="ECO:0000256" key="2">
    <source>
        <dbReference type="ARBA" id="ARBA00006015"/>
    </source>
</evidence>
<evidence type="ECO:0000259" key="13">
    <source>
        <dbReference type="PROSITE" id="PS50110"/>
    </source>
</evidence>
<accession>A0A164ZMD0</accession>
<evidence type="ECO:0000256" key="1">
    <source>
        <dbReference type="ARBA" id="ARBA00004123"/>
    </source>
</evidence>
<evidence type="ECO:0000256" key="10">
    <source>
        <dbReference type="ARBA" id="ARBA00023242"/>
    </source>
</evidence>
<dbReference type="EMBL" id="LNRQ01000005">
    <property type="protein sequence ID" value="KZM96126.1"/>
    <property type="molecule type" value="Genomic_DNA"/>
</dbReference>
<keyword evidence="8" id="KW-0010">Activator</keyword>
<keyword evidence="7" id="KW-0238">DNA-binding</keyword>
<dbReference type="GO" id="GO:0000160">
    <property type="term" value="P:phosphorelay signal transduction system"/>
    <property type="evidence" value="ECO:0007669"/>
    <property type="project" value="UniProtKB-KW"/>
</dbReference>
<proteinExistence type="inferred from homology"/>